<proteinExistence type="predicted"/>
<evidence type="ECO:0000313" key="10">
    <source>
        <dbReference type="EMBL" id="KAK3336356.1"/>
    </source>
</evidence>
<dbReference type="InterPro" id="IPR007219">
    <property type="entry name" value="XnlR_reg_dom"/>
</dbReference>
<feature type="compositionally biased region" description="Polar residues" evidence="8">
    <location>
        <begin position="195"/>
        <end position="205"/>
    </location>
</feature>
<dbReference type="Gene3D" id="4.10.240.10">
    <property type="entry name" value="Zn(2)-C6 fungal-type DNA-binding domain"/>
    <property type="match status" value="1"/>
</dbReference>
<dbReference type="SMART" id="SM00906">
    <property type="entry name" value="Fungal_trans"/>
    <property type="match status" value="1"/>
</dbReference>
<dbReference type="CDD" id="cd12148">
    <property type="entry name" value="fungal_TF_MHR"/>
    <property type="match status" value="1"/>
</dbReference>
<reference evidence="10" key="2">
    <citation type="submission" date="2023-06" db="EMBL/GenBank/DDBJ databases">
        <authorList>
            <consortium name="Lawrence Berkeley National Laboratory"/>
            <person name="Haridas S."/>
            <person name="Hensen N."/>
            <person name="Bonometti L."/>
            <person name="Westerberg I."/>
            <person name="Brannstrom I.O."/>
            <person name="Guillou S."/>
            <person name="Cros-Aarteil S."/>
            <person name="Calhoun S."/>
            <person name="Kuo A."/>
            <person name="Mondo S."/>
            <person name="Pangilinan J."/>
            <person name="Riley R."/>
            <person name="Labutti K."/>
            <person name="Andreopoulos B."/>
            <person name="Lipzen A."/>
            <person name="Chen C."/>
            <person name="Yanf M."/>
            <person name="Daum C."/>
            <person name="Ng V."/>
            <person name="Clum A."/>
            <person name="Steindorff A."/>
            <person name="Ohm R."/>
            <person name="Martin F."/>
            <person name="Silar P."/>
            <person name="Natvig D."/>
            <person name="Lalanne C."/>
            <person name="Gautier V."/>
            <person name="Ament-Velasquez S.L."/>
            <person name="Kruys A."/>
            <person name="Hutchinson M.I."/>
            <person name="Powell A.J."/>
            <person name="Barry K."/>
            <person name="Miller A.N."/>
            <person name="Grigoriev I.V."/>
            <person name="Debuchy R."/>
            <person name="Gladieux P."/>
            <person name="Thoren M.H."/>
            <person name="Johannesson H."/>
        </authorList>
    </citation>
    <scope>NUCLEOTIDE SEQUENCE</scope>
    <source>
        <strain evidence="10">SMH4131-1</strain>
    </source>
</reference>
<dbReference type="PROSITE" id="PS50048">
    <property type="entry name" value="ZN2_CY6_FUNGAL_2"/>
    <property type="match status" value="1"/>
</dbReference>
<feature type="region of interest" description="Disordered" evidence="8">
    <location>
        <begin position="1"/>
        <end position="56"/>
    </location>
</feature>
<evidence type="ECO:0000256" key="1">
    <source>
        <dbReference type="ARBA" id="ARBA00004123"/>
    </source>
</evidence>
<keyword evidence="6" id="KW-0804">Transcription</keyword>
<feature type="region of interest" description="Disordered" evidence="8">
    <location>
        <begin position="162"/>
        <end position="205"/>
    </location>
</feature>
<name>A0AAE0J3P2_9PEZI</name>
<organism evidence="10 11">
    <name type="scientific">Cercophora scortea</name>
    <dbReference type="NCBI Taxonomy" id="314031"/>
    <lineage>
        <taxon>Eukaryota</taxon>
        <taxon>Fungi</taxon>
        <taxon>Dikarya</taxon>
        <taxon>Ascomycota</taxon>
        <taxon>Pezizomycotina</taxon>
        <taxon>Sordariomycetes</taxon>
        <taxon>Sordariomycetidae</taxon>
        <taxon>Sordariales</taxon>
        <taxon>Lasiosphaeriaceae</taxon>
        <taxon>Cercophora</taxon>
    </lineage>
</organism>
<accession>A0AAE0J3P2</accession>
<keyword evidence="7" id="KW-0539">Nucleus</keyword>
<comment type="subcellular location">
    <subcellularLocation>
        <location evidence="1">Nucleus</location>
    </subcellularLocation>
</comment>
<evidence type="ECO:0000256" key="5">
    <source>
        <dbReference type="ARBA" id="ARBA00023125"/>
    </source>
</evidence>
<dbReference type="PANTHER" id="PTHR31313:SF4">
    <property type="entry name" value="CONIDIAL DEVELOPMENT PROTEIN FLUFFY"/>
    <property type="match status" value="1"/>
</dbReference>
<evidence type="ECO:0000256" key="3">
    <source>
        <dbReference type="ARBA" id="ARBA00022833"/>
    </source>
</evidence>
<reference evidence="10" key="1">
    <citation type="journal article" date="2023" name="Mol. Phylogenet. Evol.">
        <title>Genome-scale phylogeny and comparative genomics of the fungal order Sordariales.</title>
        <authorList>
            <person name="Hensen N."/>
            <person name="Bonometti L."/>
            <person name="Westerberg I."/>
            <person name="Brannstrom I.O."/>
            <person name="Guillou S."/>
            <person name="Cros-Aarteil S."/>
            <person name="Calhoun S."/>
            <person name="Haridas S."/>
            <person name="Kuo A."/>
            <person name="Mondo S."/>
            <person name="Pangilinan J."/>
            <person name="Riley R."/>
            <person name="LaButti K."/>
            <person name="Andreopoulos B."/>
            <person name="Lipzen A."/>
            <person name="Chen C."/>
            <person name="Yan M."/>
            <person name="Daum C."/>
            <person name="Ng V."/>
            <person name="Clum A."/>
            <person name="Steindorff A."/>
            <person name="Ohm R.A."/>
            <person name="Martin F."/>
            <person name="Silar P."/>
            <person name="Natvig D.O."/>
            <person name="Lalanne C."/>
            <person name="Gautier V."/>
            <person name="Ament-Velasquez S.L."/>
            <person name="Kruys A."/>
            <person name="Hutchinson M.I."/>
            <person name="Powell A.J."/>
            <person name="Barry K."/>
            <person name="Miller A.N."/>
            <person name="Grigoriev I.V."/>
            <person name="Debuchy R."/>
            <person name="Gladieux P."/>
            <person name="Hiltunen Thoren M."/>
            <person name="Johannesson H."/>
        </authorList>
    </citation>
    <scope>NUCLEOTIDE SEQUENCE</scope>
    <source>
        <strain evidence="10">SMH4131-1</strain>
    </source>
</reference>
<gene>
    <name evidence="10" type="ORF">B0T19DRAFT_447453</name>
</gene>
<dbReference type="GO" id="GO:0000981">
    <property type="term" value="F:DNA-binding transcription factor activity, RNA polymerase II-specific"/>
    <property type="evidence" value="ECO:0007669"/>
    <property type="project" value="InterPro"/>
</dbReference>
<keyword evidence="3" id="KW-0862">Zinc</keyword>
<evidence type="ECO:0000256" key="8">
    <source>
        <dbReference type="SAM" id="MobiDB-lite"/>
    </source>
</evidence>
<evidence type="ECO:0000256" key="7">
    <source>
        <dbReference type="ARBA" id="ARBA00023242"/>
    </source>
</evidence>
<keyword evidence="11" id="KW-1185">Reference proteome</keyword>
<feature type="domain" description="Zn(2)-C6 fungal-type" evidence="9">
    <location>
        <begin position="62"/>
        <end position="92"/>
    </location>
</feature>
<dbReference type="AlphaFoldDB" id="A0AAE0J3P2"/>
<evidence type="ECO:0000256" key="4">
    <source>
        <dbReference type="ARBA" id="ARBA00023015"/>
    </source>
</evidence>
<dbReference type="Pfam" id="PF04082">
    <property type="entry name" value="Fungal_trans"/>
    <property type="match status" value="1"/>
</dbReference>
<feature type="compositionally biased region" description="Low complexity" evidence="8">
    <location>
        <begin position="25"/>
        <end position="47"/>
    </location>
</feature>
<evidence type="ECO:0000256" key="6">
    <source>
        <dbReference type="ARBA" id="ARBA00023163"/>
    </source>
</evidence>
<dbReference type="CDD" id="cd00067">
    <property type="entry name" value="GAL4"/>
    <property type="match status" value="1"/>
</dbReference>
<keyword evidence="4" id="KW-0805">Transcription regulation</keyword>
<sequence length="785" mass="87805">MDPMDNDTSPSASPGHPHPPPTPGGPTTHHLPSTSASGTASSSTIHSASRRRRGLGVVTQNACTECRKKRAKCDGKNPCARCKTQKDVECVYEVPVRQSKESLRHENEQLRRRQRLCDQVFEALARPDNNISEDVLFRLRNRQSIEVIWNWLSSSPGQVGGPVPYGGGPLPSIGMSAPSPGSSRNSPNMRRETDQSSPWSSYSHITTPAAPLESWSESHSGSGEFRRSRGLDRVLSPDFSDTRAPARTWSMVTNDASLVQHLLALYFCWEYPTFALLSKEHFLRDFVDGRTRYCSSILVNALLALGCRFSSLPGTRTDPDDPTTSGDHFFMECLRLFHLEKSHHSLTTIQALGIMSIREASCGHDSESCYYAGQSARLATEMGLHMIQDDRRNDDESEVQAATFWGAFALDHAWSLATGSLPKCSRFLRLPPKPAIIDGIEATLWFPYTDDGEGMSPPAPSLFKKSNQTTGEWSSVQPSNVRSVYKCLCEISELVHQSLYILYSPGMPLVGQDLLDNYQRYLDFSDSFPDVLQLDVHFTPAVLFARMYHQFVLLLLFRPFIQLAIVGSNVNPRERCLEAAREISSLVDSYSRLYSLKRTPTFVPYFVLASGIIHLTTGADIWKNPQGAQDGQRRTMDPSAAKAFSRCIADLTEMAPCHLFAVQALNHLRFLPKKWNIDIDIKVALGEEHLPVVVDACEATRPVASSINFFAPNVTGNAFDRSWTPGHEWRLEDEQSEATEDDIDWSENAAEKPPWWWPFTTNRPIMHAGDRLIRSGFRPVDEQDP</sequence>
<dbReference type="InterPro" id="IPR051615">
    <property type="entry name" value="Transcr_Regulatory_Elem"/>
</dbReference>
<comment type="caution">
    <text evidence="10">The sequence shown here is derived from an EMBL/GenBank/DDBJ whole genome shotgun (WGS) entry which is preliminary data.</text>
</comment>
<dbReference type="GO" id="GO:0008270">
    <property type="term" value="F:zinc ion binding"/>
    <property type="evidence" value="ECO:0007669"/>
    <property type="project" value="InterPro"/>
</dbReference>
<dbReference type="GO" id="GO:0006351">
    <property type="term" value="P:DNA-templated transcription"/>
    <property type="evidence" value="ECO:0007669"/>
    <property type="project" value="InterPro"/>
</dbReference>
<protein>
    <submittedName>
        <fullName evidence="10">Fungal-specific transcription factor domain-containing protein</fullName>
    </submittedName>
</protein>
<keyword evidence="5" id="KW-0238">DNA-binding</keyword>
<evidence type="ECO:0000259" key="9">
    <source>
        <dbReference type="PROSITE" id="PS50048"/>
    </source>
</evidence>
<dbReference type="InterPro" id="IPR036864">
    <property type="entry name" value="Zn2-C6_fun-type_DNA-bd_sf"/>
</dbReference>
<dbReference type="SUPFAM" id="SSF57701">
    <property type="entry name" value="Zn2/Cys6 DNA-binding domain"/>
    <property type="match status" value="1"/>
</dbReference>
<feature type="compositionally biased region" description="Polar residues" evidence="8">
    <location>
        <begin position="179"/>
        <end position="188"/>
    </location>
</feature>
<dbReference type="GO" id="GO:0005634">
    <property type="term" value="C:nucleus"/>
    <property type="evidence" value="ECO:0007669"/>
    <property type="project" value="UniProtKB-SubCell"/>
</dbReference>
<dbReference type="Pfam" id="PF00172">
    <property type="entry name" value="Zn_clus"/>
    <property type="match status" value="1"/>
</dbReference>
<dbReference type="PROSITE" id="PS00463">
    <property type="entry name" value="ZN2_CY6_FUNGAL_1"/>
    <property type="match status" value="1"/>
</dbReference>
<dbReference type="EMBL" id="JAUEPO010000001">
    <property type="protein sequence ID" value="KAK3336356.1"/>
    <property type="molecule type" value="Genomic_DNA"/>
</dbReference>
<dbReference type="GO" id="GO:0003677">
    <property type="term" value="F:DNA binding"/>
    <property type="evidence" value="ECO:0007669"/>
    <property type="project" value="UniProtKB-KW"/>
</dbReference>
<dbReference type="PANTHER" id="PTHR31313">
    <property type="entry name" value="TY1 ENHANCER ACTIVATOR"/>
    <property type="match status" value="1"/>
</dbReference>
<evidence type="ECO:0000256" key="2">
    <source>
        <dbReference type="ARBA" id="ARBA00022723"/>
    </source>
</evidence>
<keyword evidence="2" id="KW-0479">Metal-binding</keyword>
<dbReference type="Proteomes" id="UP001286456">
    <property type="component" value="Unassembled WGS sequence"/>
</dbReference>
<dbReference type="InterPro" id="IPR001138">
    <property type="entry name" value="Zn2Cys6_DnaBD"/>
</dbReference>
<dbReference type="SMART" id="SM00066">
    <property type="entry name" value="GAL4"/>
    <property type="match status" value="1"/>
</dbReference>
<evidence type="ECO:0000313" key="11">
    <source>
        <dbReference type="Proteomes" id="UP001286456"/>
    </source>
</evidence>